<evidence type="ECO:0000313" key="2">
    <source>
        <dbReference type="Proteomes" id="UP000199520"/>
    </source>
</evidence>
<sequence length="79" mass="9133">MKITATTSYLKVEIADKETIIQGKMLTDGFIAFSDTMNYWEPPYEDIKIKENIKTELINCLMKGTQDSDFKIIFTKESN</sequence>
<dbReference type="Proteomes" id="UP000199520">
    <property type="component" value="Unassembled WGS sequence"/>
</dbReference>
<dbReference type="EMBL" id="FOTS01000009">
    <property type="protein sequence ID" value="SFL56713.1"/>
    <property type="molecule type" value="Genomic_DNA"/>
</dbReference>
<evidence type="ECO:0000313" key="1">
    <source>
        <dbReference type="EMBL" id="SFL56713.1"/>
    </source>
</evidence>
<reference evidence="2" key="1">
    <citation type="submission" date="2016-10" db="EMBL/GenBank/DDBJ databases">
        <authorList>
            <person name="Varghese N."/>
            <person name="Submissions S."/>
        </authorList>
    </citation>
    <scope>NUCLEOTIDE SEQUENCE [LARGE SCALE GENOMIC DNA]</scope>
    <source>
        <strain evidence="2">DSM 13327</strain>
    </source>
</reference>
<gene>
    <name evidence="1" type="ORF">SAMN04490355_100946</name>
</gene>
<dbReference type="OrthoDB" id="1495580at2"/>
<keyword evidence="2" id="KW-1185">Reference proteome</keyword>
<dbReference type="Pfam" id="PF15603">
    <property type="entry name" value="Imm74"/>
    <property type="match status" value="1"/>
</dbReference>
<accession>A0A1I4IRT5</accession>
<dbReference type="InterPro" id="IPR028148">
    <property type="entry name" value="Imm74"/>
</dbReference>
<dbReference type="RefSeq" id="WP_090934110.1">
    <property type="nucleotide sequence ID" value="NZ_FOTS01000009.1"/>
</dbReference>
<dbReference type="AlphaFoldDB" id="A0A1I4IRT5"/>
<name>A0A1I4IRT5_9FIRM</name>
<organism evidence="1 2">
    <name type="scientific">Pelosinus propionicus DSM 13327</name>
    <dbReference type="NCBI Taxonomy" id="1123291"/>
    <lineage>
        <taxon>Bacteria</taxon>
        <taxon>Bacillati</taxon>
        <taxon>Bacillota</taxon>
        <taxon>Negativicutes</taxon>
        <taxon>Selenomonadales</taxon>
        <taxon>Sporomusaceae</taxon>
        <taxon>Pelosinus</taxon>
    </lineage>
</organism>
<protein>
    <submittedName>
        <fullName evidence="1">Immunity protein 74</fullName>
    </submittedName>
</protein>
<proteinExistence type="predicted"/>